<feature type="transmembrane region" description="Helical" evidence="1">
    <location>
        <begin position="162"/>
        <end position="185"/>
    </location>
</feature>
<evidence type="ECO:0000313" key="3">
    <source>
        <dbReference type="Proteomes" id="UP000635565"/>
    </source>
</evidence>
<feature type="transmembrane region" description="Helical" evidence="1">
    <location>
        <begin position="54"/>
        <end position="73"/>
    </location>
</feature>
<evidence type="ECO:0000313" key="2">
    <source>
        <dbReference type="EMBL" id="GHO89218.1"/>
    </source>
</evidence>
<dbReference type="InterPro" id="IPR046192">
    <property type="entry name" value="DUF6220"/>
</dbReference>
<keyword evidence="3" id="KW-1185">Reference proteome</keyword>
<keyword evidence="1" id="KW-0812">Transmembrane</keyword>
<dbReference type="EMBL" id="BNJJ01000033">
    <property type="protein sequence ID" value="GHO89218.1"/>
    <property type="molecule type" value="Genomic_DNA"/>
</dbReference>
<dbReference type="RefSeq" id="WP_201366745.1">
    <property type="nucleotide sequence ID" value="NZ_BNJJ01000033.1"/>
</dbReference>
<feature type="transmembrane region" description="Helical" evidence="1">
    <location>
        <begin position="105"/>
        <end position="126"/>
    </location>
</feature>
<proteinExistence type="predicted"/>
<gene>
    <name evidence="2" type="ORF">KSZ_72240</name>
</gene>
<name>A0ABQ3VTS0_9CHLR</name>
<sequence>MQVAPNKTFMPQRWTLFVYLTLAGLILSGTLLQGFLIGTSLFADAAWGQTAHSILGMVLLLLTLLLPLVGLLVRLPGRITVFSAVLFVLTLLQVTLAGLARSAPFLAALHPTNAMLMFAVNMYLFIQVWHITQGRQTESAQPQAASAVPDEKKKHSKVPLEINLATGSYLLYALISVAVLTLFILNRPQVANAVRSMHPNFSQSEVDGAVASIQLIVVGAHIVFGSSAAILAFLIRTGKNWARIVSSVVSGLVVLEILYEWSSPTDVPAVLGPNQRIYAVFVQILMIMMVLACAALQWIPQASRTFFAAEKASTPGNIPDAAGSNIGN</sequence>
<comment type="caution">
    <text evidence="2">The sequence shown here is derived from an EMBL/GenBank/DDBJ whole genome shotgun (WGS) entry which is preliminary data.</text>
</comment>
<evidence type="ECO:0000256" key="1">
    <source>
        <dbReference type="SAM" id="Phobius"/>
    </source>
</evidence>
<dbReference type="Pfam" id="PF19728">
    <property type="entry name" value="DUF6220"/>
    <property type="match status" value="1"/>
</dbReference>
<accession>A0ABQ3VTS0</accession>
<keyword evidence="1" id="KW-1133">Transmembrane helix</keyword>
<protein>
    <submittedName>
        <fullName evidence="2">Uncharacterized protein</fullName>
    </submittedName>
</protein>
<feature type="transmembrane region" description="Helical" evidence="1">
    <location>
        <begin position="241"/>
        <end position="259"/>
    </location>
</feature>
<feature type="transmembrane region" description="Helical" evidence="1">
    <location>
        <begin position="80"/>
        <end position="99"/>
    </location>
</feature>
<feature type="transmembrane region" description="Helical" evidence="1">
    <location>
        <begin position="16"/>
        <end position="42"/>
    </location>
</feature>
<organism evidence="2 3">
    <name type="scientific">Dictyobacter formicarum</name>
    <dbReference type="NCBI Taxonomy" id="2778368"/>
    <lineage>
        <taxon>Bacteria</taxon>
        <taxon>Bacillati</taxon>
        <taxon>Chloroflexota</taxon>
        <taxon>Ktedonobacteria</taxon>
        <taxon>Ktedonobacterales</taxon>
        <taxon>Dictyobacteraceae</taxon>
        <taxon>Dictyobacter</taxon>
    </lineage>
</organism>
<feature type="transmembrane region" description="Helical" evidence="1">
    <location>
        <begin position="209"/>
        <end position="234"/>
    </location>
</feature>
<reference evidence="2 3" key="1">
    <citation type="journal article" date="2021" name="Int. J. Syst. Evol. Microbiol.">
        <title>Reticulibacter mediterranei gen. nov., sp. nov., within the new family Reticulibacteraceae fam. nov., and Ktedonospora formicarum gen. nov., sp. nov., Ktedonobacter robiniae sp. nov., Dictyobacter formicarum sp. nov. and Dictyobacter arantiisoli sp. nov., belonging to the class Ktedonobacteria.</title>
        <authorList>
            <person name="Yabe S."/>
            <person name="Zheng Y."/>
            <person name="Wang C.M."/>
            <person name="Sakai Y."/>
            <person name="Abe K."/>
            <person name="Yokota A."/>
            <person name="Donadio S."/>
            <person name="Cavaletti L."/>
            <person name="Monciardini P."/>
        </authorList>
    </citation>
    <scope>NUCLEOTIDE SEQUENCE [LARGE SCALE GENOMIC DNA]</scope>
    <source>
        <strain evidence="2 3">SOSP1-9</strain>
    </source>
</reference>
<keyword evidence="1" id="KW-0472">Membrane</keyword>
<feature type="transmembrane region" description="Helical" evidence="1">
    <location>
        <begin position="279"/>
        <end position="299"/>
    </location>
</feature>
<dbReference type="Proteomes" id="UP000635565">
    <property type="component" value="Unassembled WGS sequence"/>
</dbReference>